<reference evidence="2" key="1">
    <citation type="journal article" date="2020" name="J Insects Food Feed">
        <title>The yellow mealworm (Tenebrio molitor) genome: a resource for the emerging insects as food and feed industry.</title>
        <authorList>
            <person name="Eriksson T."/>
            <person name="Andere A."/>
            <person name="Kelstrup H."/>
            <person name="Emery V."/>
            <person name="Picard C."/>
        </authorList>
    </citation>
    <scope>NUCLEOTIDE SEQUENCE</scope>
    <source>
        <strain evidence="2">Stoneville</strain>
        <tissue evidence="2">Whole head</tissue>
    </source>
</reference>
<feature type="domain" description="Tc1-like transposase DDE" evidence="1">
    <location>
        <begin position="15"/>
        <end position="99"/>
    </location>
</feature>
<dbReference type="InterPro" id="IPR036397">
    <property type="entry name" value="RNaseH_sf"/>
</dbReference>
<dbReference type="Gene3D" id="3.30.420.10">
    <property type="entry name" value="Ribonuclease H-like superfamily/Ribonuclease H"/>
    <property type="match status" value="1"/>
</dbReference>
<protein>
    <recommendedName>
        <fullName evidence="1">Tc1-like transposase DDE domain-containing protein</fullName>
    </recommendedName>
</protein>
<comment type="caution">
    <text evidence="2">The sequence shown here is derived from an EMBL/GenBank/DDBJ whole genome shotgun (WGS) entry which is preliminary data.</text>
</comment>
<dbReference type="Proteomes" id="UP000719412">
    <property type="component" value="Unassembled WGS sequence"/>
</dbReference>
<evidence type="ECO:0000313" key="3">
    <source>
        <dbReference type="Proteomes" id="UP000719412"/>
    </source>
</evidence>
<gene>
    <name evidence="2" type="ORF">GEV33_004110</name>
</gene>
<name>A0A8J6HRI0_TENMO</name>
<dbReference type="InterPro" id="IPR038717">
    <property type="entry name" value="Tc1-like_DDE_dom"/>
</dbReference>
<organism evidence="2 3">
    <name type="scientific">Tenebrio molitor</name>
    <name type="common">Yellow mealworm beetle</name>
    <dbReference type="NCBI Taxonomy" id="7067"/>
    <lineage>
        <taxon>Eukaryota</taxon>
        <taxon>Metazoa</taxon>
        <taxon>Ecdysozoa</taxon>
        <taxon>Arthropoda</taxon>
        <taxon>Hexapoda</taxon>
        <taxon>Insecta</taxon>
        <taxon>Pterygota</taxon>
        <taxon>Neoptera</taxon>
        <taxon>Endopterygota</taxon>
        <taxon>Coleoptera</taxon>
        <taxon>Polyphaga</taxon>
        <taxon>Cucujiformia</taxon>
        <taxon>Tenebrionidae</taxon>
        <taxon>Tenebrio</taxon>
    </lineage>
</organism>
<keyword evidence="3" id="KW-1185">Reference proteome</keyword>
<dbReference type="Pfam" id="PF13358">
    <property type="entry name" value="DDE_3"/>
    <property type="match status" value="1"/>
</dbReference>
<evidence type="ECO:0000259" key="1">
    <source>
        <dbReference type="Pfam" id="PF13358"/>
    </source>
</evidence>
<dbReference type="AlphaFoldDB" id="A0A8J6HRI0"/>
<dbReference type="GO" id="GO:0003676">
    <property type="term" value="F:nucleic acid binding"/>
    <property type="evidence" value="ECO:0007669"/>
    <property type="project" value="InterPro"/>
</dbReference>
<evidence type="ECO:0000313" key="2">
    <source>
        <dbReference type="EMBL" id="KAH0818681.1"/>
    </source>
</evidence>
<reference evidence="2" key="2">
    <citation type="submission" date="2021-08" db="EMBL/GenBank/DDBJ databases">
        <authorList>
            <person name="Eriksson T."/>
        </authorList>
    </citation>
    <scope>NUCLEOTIDE SEQUENCE</scope>
    <source>
        <strain evidence="2">Stoneville</strain>
        <tissue evidence="2">Whole head</tissue>
    </source>
</reference>
<accession>A0A8J6HRI0</accession>
<proteinExistence type="predicted"/>
<sequence length="150" mass="16920">MPNATFLEGSLTEVARLWFGTVGTMNSTVYVTDILEQYVVPFVEDNFIFQHHNTRPHSIIIVSEYLDKGGIASMQWPAKSQDLNPIENVWDMMGRRVRALQPPLATLGELGDQIITIWDNQDQADVLSTINSTSRRCKAVIHARGGNTRY</sequence>
<dbReference type="EMBL" id="JABDTM020016893">
    <property type="protein sequence ID" value="KAH0818681.1"/>
    <property type="molecule type" value="Genomic_DNA"/>
</dbReference>